<proteinExistence type="predicted"/>
<dbReference type="AlphaFoldDB" id="A0A1S8BAN8"/>
<protein>
    <submittedName>
        <fullName evidence="1">Uncharacterized protein</fullName>
    </submittedName>
</protein>
<dbReference type="EMBL" id="MSZU01000087">
    <property type="protein sequence ID" value="OMP84600.1"/>
    <property type="molecule type" value="Genomic_DNA"/>
</dbReference>
<accession>A0A1S8BAN8</accession>
<organism evidence="1 2">
    <name type="scientific">Diplodia seriata</name>
    <dbReference type="NCBI Taxonomy" id="420778"/>
    <lineage>
        <taxon>Eukaryota</taxon>
        <taxon>Fungi</taxon>
        <taxon>Dikarya</taxon>
        <taxon>Ascomycota</taxon>
        <taxon>Pezizomycotina</taxon>
        <taxon>Dothideomycetes</taxon>
        <taxon>Dothideomycetes incertae sedis</taxon>
        <taxon>Botryosphaeriales</taxon>
        <taxon>Botryosphaeriaceae</taxon>
        <taxon>Diplodia</taxon>
    </lineage>
</organism>
<evidence type="ECO:0000313" key="2">
    <source>
        <dbReference type="Proteomes" id="UP000190776"/>
    </source>
</evidence>
<reference evidence="1 2" key="1">
    <citation type="submission" date="2017-01" db="EMBL/GenBank/DDBJ databases">
        <title>Draft genome sequence of Diplodia seriata F98.1, a fungal species involved in grapevine trunk diseases.</title>
        <authorList>
            <person name="Robert-Siegwald G."/>
            <person name="Vallet J."/>
            <person name="Abou-Mansour E."/>
            <person name="Xu J."/>
            <person name="Rey P."/>
            <person name="Bertsch C."/>
            <person name="Rego C."/>
            <person name="Larignon P."/>
            <person name="Fontaine F."/>
            <person name="Lebrun M.-H."/>
        </authorList>
    </citation>
    <scope>NUCLEOTIDE SEQUENCE [LARGE SCALE GENOMIC DNA]</scope>
    <source>
        <strain evidence="1 2">F98.1</strain>
    </source>
</reference>
<dbReference type="Proteomes" id="UP000190776">
    <property type="component" value="Unassembled WGS sequence"/>
</dbReference>
<comment type="caution">
    <text evidence="1">The sequence shown here is derived from an EMBL/GenBank/DDBJ whole genome shotgun (WGS) entry which is preliminary data.</text>
</comment>
<name>A0A1S8BAN8_9PEZI</name>
<gene>
    <name evidence="1" type="ORF">BK809_0001703</name>
</gene>
<sequence length="106" mass="12245">MIYQHWLSDHSGNAPSAGDTENIVSDIELYLQLKPEGNDFAHKVDTIVDGCPKIAWDKGKRRYLEQAHHFERTRRLCYAMTEAGKTDILRPFLETGYTDNAYTRLK</sequence>
<evidence type="ECO:0000313" key="1">
    <source>
        <dbReference type="EMBL" id="OMP84600.1"/>
    </source>
</evidence>